<dbReference type="PANTHER" id="PTHR37984:SF5">
    <property type="entry name" value="PROTEIN NYNRIN-LIKE"/>
    <property type="match status" value="1"/>
</dbReference>
<evidence type="ECO:0000313" key="7">
    <source>
        <dbReference type="EMBL" id="CAB4014235.1"/>
    </source>
</evidence>
<keyword evidence="6" id="KW-0695">RNA-directed DNA polymerase</keyword>
<name>A0A6S7I641_PARCT</name>
<gene>
    <name evidence="7" type="ORF">PACLA_8A051311</name>
</gene>
<dbReference type="GO" id="GO:0003964">
    <property type="term" value="F:RNA-directed DNA polymerase activity"/>
    <property type="evidence" value="ECO:0007669"/>
    <property type="project" value="UniProtKB-KW"/>
</dbReference>
<accession>A0A6S7I641</accession>
<comment type="caution">
    <text evidence="7">The sequence shown here is derived from an EMBL/GenBank/DDBJ whole genome shotgun (WGS) entry which is preliminary data.</text>
</comment>
<proteinExistence type="predicted"/>
<evidence type="ECO:0000313" key="8">
    <source>
        <dbReference type="Proteomes" id="UP001152795"/>
    </source>
</evidence>
<evidence type="ECO:0000256" key="1">
    <source>
        <dbReference type="ARBA" id="ARBA00022679"/>
    </source>
</evidence>
<evidence type="ECO:0000256" key="2">
    <source>
        <dbReference type="ARBA" id="ARBA00022695"/>
    </source>
</evidence>
<dbReference type="Pfam" id="PF17917">
    <property type="entry name" value="RT_RNaseH"/>
    <property type="match status" value="1"/>
</dbReference>
<dbReference type="OrthoDB" id="10068564at2759"/>
<dbReference type="AlphaFoldDB" id="A0A6S7I641"/>
<keyword evidence="2" id="KW-0548">Nucleotidyltransferase</keyword>
<dbReference type="InterPro" id="IPR041373">
    <property type="entry name" value="RT_RNaseH"/>
</dbReference>
<reference evidence="7" key="1">
    <citation type="submission" date="2020-04" db="EMBL/GenBank/DDBJ databases">
        <authorList>
            <person name="Alioto T."/>
            <person name="Alioto T."/>
            <person name="Gomez Garrido J."/>
        </authorList>
    </citation>
    <scope>NUCLEOTIDE SEQUENCE</scope>
    <source>
        <strain evidence="7">A484AB</strain>
    </source>
</reference>
<keyword evidence="8" id="KW-1185">Reference proteome</keyword>
<keyword evidence="1" id="KW-0808">Transferase</keyword>
<organism evidence="7 8">
    <name type="scientific">Paramuricea clavata</name>
    <name type="common">Red gorgonian</name>
    <name type="synonym">Violescent sea-whip</name>
    <dbReference type="NCBI Taxonomy" id="317549"/>
    <lineage>
        <taxon>Eukaryota</taxon>
        <taxon>Metazoa</taxon>
        <taxon>Cnidaria</taxon>
        <taxon>Anthozoa</taxon>
        <taxon>Octocorallia</taxon>
        <taxon>Malacalcyonacea</taxon>
        <taxon>Plexauridae</taxon>
        <taxon>Paramuricea</taxon>
    </lineage>
</organism>
<protein>
    <submittedName>
        <fullName evidence="7">Uncharacterized protein</fullName>
    </submittedName>
</protein>
<evidence type="ECO:0000256" key="4">
    <source>
        <dbReference type="ARBA" id="ARBA00022759"/>
    </source>
</evidence>
<sequence length="119" mass="13880">MLAVVWGVEHFHLYVYGSHFQIMTDHNPLFGIFKTQKPATPRMDRWKLRLVPYNCKLQYRSGKDNPADFMSRLPKPVNFKNKTENLAELYANYVCSNAILKAMTREEVKLETKLALSSK</sequence>
<dbReference type="GO" id="GO:0004519">
    <property type="term" value="F:endonuclease activity"/>
    <property type="evidence" value="ECO:0007669"/>
    <property type="project" value="UniProtKB-KW"/>
</dbReference>
<dbReference type="InterPro" id="IPR043502">
    <property type="entry name" value="DNA/RNA_pol_sf"/>
</dbReference>
<evidence type="ECO:0000256" key="3">
    <source>
        <dbReference type="ARBA" id="ARBA00022722"/>
    </source>
</evidence>
<dbReference type="SUPFAM" id="SSF56672">
    <property type="entry name" value="DNA/RNA polymerases"/>
    <property type="match status" value="1"/>
</dbReference>
<keyword evidence="4" id="KW-0255">Endonuclease</keyword>
<dbReference type="PANTHER" id="PTHR37984">
    <property type="entry name" value="PROTEIN CBG26694"/>
    <property type="match status" value="1"/>
</dbReference>
<dbReference type="Proteomes" id="UP001152795">
    <property type="component" value="Unassembled WGS sequence"/>
</dbReference>
<keyword evidence="5" id="KW-0378">Hydrolase</keyword>
<evidence type="ECO:0000256" key="5">
    <source>
        <dbReference type="ARBA" id="ARBA00022801"/>
    </source>
</evidence>
<feature type="non-terminal residue" evidence="7">
    <location>
        <position position="119"/>
    </location>
</feature>
<keyword evidence="3" id="KW-0540">Nuclease</keyword>
<dbReference type="EMBL" id="CACRXK020008211">
    <property type="protein sequence ID" value="CAB4014235.1"/>
    <property type="molecule type" value="Genomic_DNA"/>
</dbReference>
<dbReference type="GO" id="GO:0016787">
    <property type="term" value="F:hydrolase activity"/>
    <property type="evidence" value="ECO:0007669"/>
    <property type="project" value="UniProtKB-KW"/>
</dbReference>
<dbReference type="InterPro" id="IPR050951">
    <property type="entry name" value="Retrovirus_Pol_polyprotein"/>
</dbReference>
<evidence type="ECO:0000256" key="6">
    <source>
        <dbReference type="ARBA" id="ARBA00022918"/>
    </source>
</evidence>